<dbReference type="EMBL" id="JAHQIW010007164">
    <property type="protein sequence ID" value="KAJ1372629.1"/>
    <property type="molecule type" value="Genomic_DNA"/>
</dbReference>
<keyword evidence="1" id="KW-0732">Signal</keyword>
<organism evidence="2 3">
    <name type="scientific">Parelaphostrongylus tenuis</name>
    <name type="common">Meningeal worm</name>
    <dbReference type="NCBI Taxonomy" id="148309"/>
    <lineage>
        <taxon>Eukaryota</taxon>
        <taxon>Metazoa</taxon>
        <taxon>Ecdysozoa</taxon>
        <taxon>Nematoda</taxon>
        <taxon>Chromadorea</taxon>
        <taxon>Rhabditida</taxon>
        <taxon>Rhabditina</taxon>
        <taxon>Rhabditomorpha</taxon>
        <taxon>Strongyloidea</taxon>
        <taxon>Metastrongylidae</taxon>
        <taxon>Parelaphostrongylus</taxon>
    </lineage>
</organism>
<proteinExistence type="predicted"/>
<evidence type="ECO:0000313" key="3">
    <source>
        <dbReference type="Proteomes" id="UP001196413"/>
    </source>
</evidence>
<protein>
    <recommendedName>
        <fullName evidence="4">Secreted protein</fullName>
    </recommendedName>
</protein>
<dbReference type="AlphaFoldDB" id="A0AAD5RD90"/>
<accession>A0AAD5RD90</accession>
<feature type="signal peptide" evidence="1">
    <location>
        <begin position="1"/>
        <end position="18"/>
    </location>
</feature>
<feature type="chain" id="PRO_5041995284" description="Secreted protein" evidence="1">
    <location>
        <begin position="19"/>
        <end position="79"/>
    </location>
</feature>
<dbReference type="Proteomes" id="UP001196413">
    <property type="component" value="Unassembled WGS sequence"/>
</dbReference>
<evidence type="ECO:0000256" key="1">
    <source>
        <dbReference type="SAM" id="SignalP"/>
    </source>
</evidence>
<evidence type="ECO:0008006" key="4">
    <source>
        <dbReference type="Google" id="ProtNLM"/>
    </source>
</evidence>
<evidence type="ECO:0000313" key="2">
    <source>
        <dbReference type="EMBL" id="KAJ1372629.1"/>
    </source>
</evidence>
<reference evidence="2" key="1">
    <citation type="submission" date="2021-06" db="EMBL/GenBank/DDBJ databases">
        <title>Parelaphostrongylus tenuis whole genome reference sequence.</title>
        <authorList>
            <person name="Garwood T.J."/>
            <person name="Larsen P.A."/>
            <person name="Fountain-Jones N.M."/>
            <person name="Garbe J.R."/>
            <person name="Macchietto M.G."/>
            <person name="Kania S.A."/>
            <person name="Gerhold R.W."/>
            <person name="Richards J.E."/>
            <person name="Wolf T.M."/>
        </authorList>
    </citation>
    <scope>NUCLEOTIDE SEQUENCE</scope>
    <source>
        <strain evidence="2">MNPRO001-30</strain>
        <tissue evidence="2">Meninges</tissue>
    </source>
</reference>
<gene>
    <name evidence="2" type="ORF">KIN20_034828</name>
</gene>
<sequence>MLALQVAALLYVVSHVCGRMVIGDANYYYKVLRLANTNTRHFIESRTPSLNRNCFFSPVQCMLANRVVITNNGSYYLCG</sequence>
<name>A0AAD5RD90_PARTN</name>
<comment type="caution">
    <text evidence="2">The sequence shown here is derived from an EMBL/GenBank/DDBJ whole genome shotgun (WGS) entry which is preliminary data.</text>
</comment>
<keyword evidence="3" id="KW-1185">Reference proteome</keyword>